<dbReference type="CDD" id="cd00082">
    <property type="entry name" value="HisKA"/>
    <property type="match status" value="1"/>
</dbReference>
<dbReference type="PANTHER" id="PTHR43719">
    <property type="entry name" value="TWO-COMPONENT HISTIDINE KINASE"/>
    <property type="match status" value="1"/>
</dbReference>
<dbReference type="Pfam" id="PF02518">
    <property type="entry name" value="HATPase_c"/>
    <property type="match status" value="1"/>
</dbReference>
<dbReference type="Pfam" id="PF00512">
    <property type="entry name" value="HisKA"/>
    <property type="match status" value="1"/>
</dbReference>
<protein>
    <recommendedName>
        <fullName evidence="8">Histidine kinase</fullName>
    </recommendedName>
</protein>
<dbReference type="PRINTS" id="PR00344">
    <property type="entry name" value="BCTRLSENSOR"/>
</dbReference>
<dbReference type="InterPro" id="IPR004358">
    <property type="entry name" value="Sig_transdc_His_kin-like_C"/>
</dbReference>
<evidence type="ECO:0000259" key="4">
    <source>
        <dbReference type="PROSITE" id="PS50109"/>
    </source>
</evidence>
<dbReference type="EMBL" id="MVGC01000234">
    <property type="protein sequence ID" value="RJE21353.1"/>
    <property type="molecule type" value="Genomic_DNA"/>
</dbReference>
<evidence type="ECO:0000256" key="1">
    <source>
        <dbReference type="ARBA" id="ARBA00022553"/>
    </source>
</evidence>
<organism evidence="6 7">
    <name type="scientific">Aspergillus sclerotialis</name>
    <dbReference type="NCBI Taxonomy" id="2070753"/>
    <lineage>
        <taxon>Eukaryota</taxon>
        <taxon>Fungi</taxon>
        <taxon>Dikarya</taxon>
        <taxon>Ascomycota</taxon>
        <taxon>Pezizomycotina</taxon>
        <taxon>Eurotiomycetes</taxon>
        <taxon>Eurotiomycetidae</taxon>
        <taxon>Eurotiales</taxon>
        <taxon>Aspergillaceae</taxon>
        <taxon>Aspergillus</taxon>
        <taxon>Aspergillus subgen. Polypaecilum</taxon>
    </lineage>
</organism>
<dbReference type="InterPro" id="IPR003661">
    <property type="entry name" value="HisK_dim/P_dom"/>
</dbReference>
<dbReference type="SUPFAM" id="SSF47384">
    <property type="entry name" value="Homodimeric domain of signal transducing histidine kinase"/>
    <property type="match status" value="1"/>
</dbReference>
<dbReference type="InterPro" id="IPR001789">
    <property type="entry name" value="Sig_transdc_resp-reg_receiver"/>
</dbReference>
<feature type="domain" description="Response regulatory" evidence="5">
    <location>
        <begin position="1107"/>
        <end position="1233"/>
    </location>
</feature>
<proteinExistence type="predicted"/>
<evidence type="ECO:0000259" key="5">
    <source>
        <dbReference type="PROSITE" id="PS50110"/>
    </source>
</evidence>
<dbReference type="SMART" id="SM00387">
    <property type="entry name" value="HATPase_c"/>
    <property type="match status" value="1"/>
</dbReference>
<dbReference type="Pfam" id="PF00072">
    <property type="entry name" value="Response_reg"/>
    <property type="match status" value="1"/>
</dbReference>
<dbReference type="SUPFAM" id="SSF55874">
    <property type="entry name" value="ATPase domain of HSP90 chaperone/DNA topoisomerase II/histidine kinase"/>
    <property type="match status" value="1"/>
</dbReference>
<keyword evidence="7" id="KW-1185">Reference proteome</keyword>
<evidence type="ECO:0008006" key="8">
    <source>
        <dbReference type="Google" id="ProtNLM"/>
    </source>
</evidence>
<feature type="compositionally biased region" description="Low complexity" evidence="3">
    <location>
        <begin position="890"/>
        <end position="905"/>
    </location>
</feature>
<dbReference type="GO" id="GO:0000155">
    <property type="term" value="F:phosphorelay sensor kinase activity"/>
    <property type="evidence" value="ECO:0007669"/>
    <property type="project" value="InterPro"/>
</dbReference>
<dbReference type="Gene3D" id="1.10.287.130">
    <property type="match status" value="1"/>
</dbReference>
<dbReference type="SUPFAM" id="SSF55781">
    <property type="entry name" value="GAF domain-like"/>
    <property type="match status" value="1"/>
</dbReference>
<feature type="region of interest" description="Disordered" evidence="3">
    <location>
        <begin position="1"/>
        <end position="21"/>
    </location>
</feature>
<sequence length="1238" mass="135235">MESTSKSPHANNDSNDDHNAGRRMRELYRYFRPGSLSELKFDSNSLRGWPSGDHSDPDADEFLAVRPPSTDVSEFSCAAAAGETTTVVPDALILGDTNKTLNSFAQLAALRINVERAVIRLVLTDQFDARGDVDADSFDDSVSDRDAKFILAEATKTSDVNLPVEPSFAGNRIWNGCSVLDTAWSVCEETVAFPPSNKQTPQSSFLIVNDLSRDEQFKHLPFVSGEPHLRFYAGTPLTTDNGINLGCFFVLDTSPRGGLTDAEKETLGSLATLVIDYLKVSRHSAEGRRAAKLSHGLSYFVEGASSFTDNLHQPPPTSVPLHNPAPPWRSPRSALSVGSRNSSVDISRRSVSRSSLYSSPSIPERSPGLSAEFPDFWPAKRGPPLDESQGKSWTFRRAANLLRESLEIGGDGGVIFLEAGNSPLTDESRSGSESATDPGNPAPVLAISTSHEPFAPNPGSRSLYPAANLGSDFLSQLLRRYSKGKLWSFHRDGMVYSSDDDDTSTPNAVKREITMSKPRSKNWRSVENTTLNRYFPNTSQVLFVPLWNAANSQWFGGCFCWNTVETHVFSSAVELSSVMGFGTSIMAECSRLDTLISDQQKGDFIGSISHELRSPLHGIMAAAEFLTSTNLTDFQSSLLETMNACGRTLLDTMNQVLDYSKIVSLERRWRHNKRARELPQGKDTDSDRHLDAPVSFDLSALTEEVVEGVCLGHEYGAMSKASPERIDDTLPPGTAGQGQKDCLKTTNRPAVDVNIDIAQNDWVYNTQPGALRRIIMNVFGNSMKYTDAGCVSIHLDKAECASRIQRERNEELIMITVSDTGRGMSEEFLCGRLWTPFAQEDSLSVGTGLGLSIVRSLVKALRGSIKVHSKLGEGTSVKILLPLTRPTDVSSEASTAQPSSSPPRSGNLLPSKTNTLLPRSNCKPTHIAILNYSSSNTSVSSWKSISRYLTEWYGLELVSWQPSSHAIDILLADECDLGVLSSEDSGGILLALLIFSNQPAGREILKNEWSSRAMKVDIIRKPCGPNKLGKCLGKILSTLRRDSTIPLREISTALPDRTRIRSESLSSLTSGNNSPEPKLKLPPSPPTTDTSPTSPSISTSLNNPKPRILIVEDNTINLSLLRTYLQKLSPPTLDTATNGSEGVDAFRTSETGYDLIFMDISMPVMDGFEATRCIRSLERERKGDDGDGKAIIIALTGLSSPKDEEKALEAGVDLFLTKPVSLKEVGRIMNAWERDKCA</sequence>
<dbReference type="InterPro" id="IPR036890">
    <property type="entry name" value="HATPase_C_sf"/>
</dbReference>
<dbReference type="Proteomes" id="UP000266188">
    <property type="component" value="Unassembled WGS sequence"/>
</dbReference>
<name>A0A3A2ZGG1_9EURO</name>
<dbReference type="CDD" id="cd17546">
    <property type="entry name" value="REC_hyHK_CKI1_RcsC-like"/>
    <property type="match status" value="1"/>
</dbReference>
<feature type="region of interest" description="Disordered" evidence="3">
    <location>
        <begin position="310"/>
        <end position="341"/>
    </location>
</feature>
<feature type="compositionally biased region" description="Pro residues" evidence="3">
    <location>
        <begin position="313"/>
        <end position="329"/>
    </location>
</feature>
<dbReference type="SMART" id="SM00388">
    <property type="entry name" value="HisKA"/>
    <property type="match status" value="1"/>
</dbReference>
<feature type="compositionally biased region" description="Low complexity" evidence="3">
    <location>
        <begin position="1087"/>
        <end position="1103"/>
    </location>
</feature>
<dbReference type="InterPro" id="IPR050956">
    <property type="entry name" value="2C_system_His_kinase"/>
</dbReference>
<feature type="domain" description="Histidine kinase" evidence="4">
    <location>
        <begin position="607"/>
        <end position="885"/>
    </location>
</feature>
<feature type="region of interest" description="Disordered" evidence="3">
    <location>
        <begin position="355"/>
        <end position="375"/>
    </location>
</feature>
<feature type="compositionally biased region" description="Polar residues" evidence="3">
    <location>
        <begin position="908"/>
        <end position="917"/>
    </location>
</feature>
<dbReference type="PANTHER" id="PTHR43719:SF72">
    <property type="entry name" value="HISTIDINE KINASE_RESPONSE REGULATOR, PUTATIVE (AFU_ORTHOLOGUE AFUA_8G06140)-RELATED"/>
    <property type="match status" value="1"/>
</dbReference>
<keyword evidence="1 2" id="KW-0597">Phosphoprotein</keyword>
<dbReference type="STRING" id="2070753.A0A3A2ZGG1"/>
<dbReference type="InterPro" id="IPR011006">
    <property type="entry name" value="CheY-like_superfamily"/>
</dbReference>
<dbReference type="Gene3D" id="3.40.50.2300">
    <property type="match status" value="1"/>
</dbReference>
<comment type="caution">
    <text evidence="6">The sequence shown here is derived from an EMBL/GenBank/DDBJ whole genome shotgun (WGS) entry which is preliminary data.</text>
</comment>
<evidence type="ECO:0000313" key="6">
    <source>
        <dbReference type="EMBL" id="RJE21353.1"/>
    </source>
</evidence>
<feature type="modified residue" description="4-aspartylphosphate" evidence="2">
    <location>
        <position position="1159"/>
    </location>
</feature>
<reference evidence="7" key="1">
    <citation type="submission" date="2017-02" db="EMBL/GenBank/DDBJ databases">
        <authorList>
            <person name="Tafer H."/>
            <person name="Lopandic K."/>
        </authorList>
    </citation>
    <scope>NUCLEOTIDE SEQUENCE [LARGE SCALE GENOMIC DNA]</scope>
    <source>
        <strain evidence="7">CBS 366.77</strain>
    </source>
</reference>
<dbReference type="SUPFAM" id="SSF52172">
    <property type="entry name" value="CheY-like"/>
    <property type="match status" value="1"/>
</dbReference>
<feature type="region of interest" description="Disordered" evidence="3">
    <location>
        <begin position="1061"/>
        <end position="1103"/>
    </location>
</feature>
<dbReference type="AlphaFoldDB" id="A0A3A2ZGG1"/>
<feature type="region of interest" description="Disordered" evidence="3">
    <location>
        <begin position="420"/>
        <end position="459"/>
    </location>
</feature>
<evidence type="ECO:0000256" key="3">
    <source>
        <dbReference type="SAM" id="MobiDB-lite"/>
    </source>
</evidence>
<dbReference type="PROSITE" id="PS50109">
    <property type="entry name" value="HIS_KIN"/>
    <property type="match status" value="1"/>
</dbReference>
<gene>
    <name evidence="6" type="ORF">PHISCL_06310</name>
</gene>
<dbReference type="InterPro" id="IPR003594">
    <property type="entry name" value="HATPase_dom"/>
</dbReference>
<dbReference type="PROSITE" id="PS50110">
    <property type="entry name" value="RESPONSE_REGULATORY"/>
    <property type="match status" value="1"/>
</dbReference>
<accession>A0A3A2ZGG1</accession>
<dbReference type="FunFam" id="1.10.287.130:FF:000023">
    <property type="entry name" value="Sensor histidine kinase/response regulator, putative"/>
    <property type="match status" value="1"/>
</dbReference>
<dbReference type="SMART" id="SM00448">
    <property type="entry name" value="REC"/>
    <property type="match status" value="1"/>
</dbReference>
<dbReference type="InterPro" id="IPR036097">
    <property type="entry name" value="HisK_dim/P_sf"/>
</dbReference>
<evidence type="ECO:0000313" key="7">
    <source>
        <dbReference type="Proteomes" id="UP000266188"/>
    </source>
</evidence>
<dbReference type="Gene3D" id="3.30.565.10">
    <property type="entry name" value="Histidine kinase-like ATPase, C-terminal domain"/>
    <property type="match status" value="1"/>
</dbReference>
<feature type="region of interest" description="Disordered" evidence="3">
    <location>
        <begin position="889"/>
        <end position="917"/>
    </location>
</feature>
<feature type="compositionally biased region" description="Low complexity" evidence="3">
    <location>
        <begin position="355"/>
        <end position="366"/>
    </location>
</feature>
<evidence type="ECO:0000256" key="2">
    <source>
        <dbReference type="PROSITE-ProRule" id="PRU00169"/>
    </source>
</evidence>
<dbReference type="InterPro" id="IPR005467">
    <property type="entry name" value="His_kinase_dom"/>
</dbReference>
<dbReference type="OrthoDB" id="303614at2759"/>